<dbReference type="PROSITE" id="PS50113">
    <property type="entry name" value="PAC"/>
    <property type="match status" value="1"/>
</dbReference>
<dbReference type="PANTHER" id="PTHR46663">
    <property type="entry name" value="DIGUANYLATE CYCLASE DGCT-RELATED"/>
    <property type="match status" value="1"/>
</dbReference>
<dbReference type="PROSITE" id="PS50112">
    <property type="entry name" value="PAS"/>
    <property type="match status" value="2"/>
</dbReference>
<dbReference type="InterPro" id="IPR000700">
    <property type="entry name" value="PAS-assoc_C"/>
</dbReference>
<dbReference type="CDD" id="cd01949">
    <property type="entry name" value="GGDEF"/>
    <property type="match status" value="1"/>
</dbReference>
<reference evidence="4 5" key="1">
    <citation type="submission" date="2017-09" db="EMBL/GenBank/DDBJ databases">
        <title>Genomics of the genus Arcobacter.</title>
        <authorList>
            <person name="Perez-Cataluna A."/>
            <person name="Figueras M.J."/>
            <person name="Salas-Masso N."/>
        </authorList>
    </citation>
    <scope>NUCLEOTIDE SEQUENCE [LARGE SCALE GENOMIC DNA]</scope>
    <source>
        <strain evidence="4 5">CECT 7386</strain>
    </source>
</reference>
<dbReference type="SMART" id="SM00091">
    <property type="entry name" value="PAS"/>
    <property type="match status" value="3"/>
</dbReference>
<dbReference type="Proteomes" id="UP000290092">
    <property type="component" value="Unassembled WGS sequence"/>
</dbReference>
<dbReference type="SUPFAM" id="SSF55785">
    <property type="entry name" value="PYP-like sensor domain (PAS domain)"/>
    <property type="match status" value="3"/>
</dbReference>
<dbReference type="InterPro" id="IPR001610">
    <property type="entry name" value="PAC"/>
</dbReference>
<feature type="domain" description="PAC" evidence="2">
    <location>
        <begin position="318"/>
        <end position="372"/>
    </location>
</feature>
<evidence type="ECO:0000313" key="5">
    <source>
        <dbReference type="Proteomes" id="UP000290092"/>
    </source>
</evidence>
<dbReference type="InterPro" id="IPR000014">
    <property type="entry name" value="PAS"/>
</dbReference>
<feature type="domain" description="GGDEF" evidence="3">
    <location>
        <begin position="400"/>
        <end position="533"/>
    </location>
</feature>
<dbReference type="FunFam" id="3.30.70.270:FF:000001">
    <property type="entry name" value="Diguanylate cyclase domain protein"/>
    <property type="match status" value="1"/>
</dbReference>
<dbReference type="SMART" id="SM00086">
    <property type="entry name" value="PAC"/>
    <property type="match status" value="3"/>
</dbReference>
<dbReference type="PROSITE" id="PS50887">
    <property type="entry name" value="GGDEF"/>
    <property type="match status" value="1"/>
</dbReference>
<accession>A0AAX2AFG7</accession>
<dbReference type="GO" id="GO:0003824">
    <property type="term" value="F:catalytic activity"/>
    <property type="evidence" value="ECO:0007669"/>
    <property type="project" value="UniProtKB-ARBA"/>
</dbReference>
<keyword evidence="5" id="KW-1185">Reference proteome</keyword>
<dbReference type="SUPFAM" id="SSF55073">
    <property type="entry name" value="Nucleotide cyclase"/>
    <property type="match status" value="1"/>
</dbReference>
<sequence length="533" mass="63142">MQYIKYFDDSPITFFKYKKDYTLDYVTSNVEKLLGYSAEEFLSNKIDFESLIHKNDKEKIQEQFNCIEFEEEITLEPYRLKTKENNYIWIKETKKVFFNENNEKEICSYIQDITKEINLKQNLFYTNKIIKTVYDNSLHLIALLKSNGTILRINKTALDIIKDKEEKVLNIKFWNASWWISEEEKFQLKTEIKKATKGEIVVSEKNILDKECNILDIELTIKPVYDNNRIIYLVCEGRDITLHKLKEKKINHYNEIINKQLISITDKDGIIKDCSEGFCKLTGYSKNELIGKKHTVLKHPQTKDKLYRNLWETILSKKIWKGRHKNLTKDKKVFWVENLISPNLDQNGNLEGFTAIYNNITNSKKIKDLLVIDTLTKIYNKRYFNKIFKKFIKKFENFNKSFSLIIIDIDFFKQYNDNYGHLKGDEVLSKVARTLKETLRKNDYVFRIGGEEFAVLVTNSNENSILTVAKKLKDAIYNLNLEHKFSEFNRVTISLGIKTINEKNEEKIDKNKIFLDADNALYKAKREGRNKIF</sequence>
<dbReference type="Pfam" id="PF13426">
    <property type="entry name" value="PAS_9"/>
    <property type="match status" value="2"/>
</dbReference>
<dbReference type="InterPro" id="IPR029787">
    <property type="entry name" value="Nucleotide_cyclase"/>
</dbReference>
<feature type="domain" description="PAS" evidence="1">
    <location>
        <begin position="1"/>
        <end position="65"/>
    </location>
</feature>
<dbReference type="KEGG" id="amyt:AMYT_0275"/>
<dbReference type="NCBIfam" id="TIGR00229">
    <property type="entry name" value="sensory_box"/>
    <property type="match status" value="3"/>
</dbReference>
<dbReference type="InterPro" id="IPR000160">
    <property type="entry name" value="GGDEF_dom"/>
</dbReference>
<evidence type="ECO:0000313" key="4">
    <source>
        <dbReference type="EMBL" id="RXK15737.1"/>
    </source>
</evidence>
<dbReference type="InterPro" id="IPR052163">
    <property type="entry name" value="DGC-Regulatory_Protein"/>
</dbReference>
<proteinExistence type="predicted"/>
<dbReference type="Gene3D" id="3.30.70.270">
    <property type="match status" value="1"/>
</dbReference>
<dbReference type="NCBIfam" id="TIGR00254">
    <property type="entry name" value="GGDEF"/>
    <property type="match status" value="1"/>
</dbReference>
<gene>
    <name evidence="4" type="ORF">CP985_06950</name>
</gene>
<evidence type="ECO:0000259" key="3">
    <source>
        <dbReference type="PROSITE" id="PS50887"/>
    </source>
</evidence>
<dbReference type="InterPro" id="IPR013655">
    <property type="entry name" value="PAS_fold_3"/>
</dbReference>
<dbReference type="PANTHER" id="PTHR46663:SF2">
    <property type="entry name" value="GGDEF DOMAIN-CONTAINING PROTEIN"/>
    <property type="match status" value="1"/>
</dbReference>
<dbReference type="Pfam" id="PF08447">
    <property type="entry name" value="PAS_3"/>
    <property type="match status" value="1"/>
</dbReference>
<dbReference type="EMBL" id="NXID01000022">
    <property type="protein sequence ID" value="RXK15737.1"/>
    <property type="molecule type" value="Genomic_DNA"/>
</dbReference>
<evidence type="ECO:0000259" key="2">
    <source>
        <dbReference type="PROSITE" id="PS50113"/>
    </source>
</evidence>
<dbReference type="Gene3D" id="3.30.450.20">
    <property type="entry name" value="PAS domain"/>
    <property type="match status" value="3"/>
</dbReference>
<dbReference type="AlphaFoldDB" id="A0AAX2AFG7"/>
<dbReference type="InterPro" id="IPR043128">
    <property type="entry name" value="Rev_trsase/Diguanyl_cyclase"/>
</dbReference>
<evidence type="ECO:0008006" key="6">
    <source>
        <dbReference type="Google" id="ProtNLM"/>
    </source>
</evidence>
<dbReference type="InterPro" id="IPR035965">
    <property type="entry name" value="PAS-like_dom_sf"/>
</dbReference>
<comment type="caution">
    <text evidence="4">The sequence shown here is derived from an EMBL/GenBank/DDBJ whole genome shotgun (WGS) entry which is preliminary data.</text>
</comment>
<feature type="domain" description="PAS" evidence="1">
    <location>
        <begin position="262"/>
        <end position="317"/>
    </location>
</feature>
<dbReference type="RefSeq" id="WP_114840775.1">
    <property type="nucleotide sequence ID" value="NZ_CP031219.1"/>
</dbReference>
<dbReference type="Pfam" id="PF00990">
    <property type="entry name" value="GGDEF"/>
    <property type="match status" value="1"/>
</dbReference>
<evidence type="ECO:0000259" key="1">
    <source>
        <dbReference type="PROSITE" id="PS50112"/>
    </source>
</evidence>
<name>A0AAX2AFG7_9BACT</name>
<dbReference type="CDD" id="cd00130">
    <property type="entry name" value="PAS"/>
    <property type="match status" value="2"/>
</dbReference>
<organism evidence="4 5">
    <name type="scientific">Malaciobacter mytili LMG 24559</name>
    <dbReference type="NCBI Taxonomy" id="1032238"/>
    <lineage>
        <taxon>Bacteria</taxon>
        <taxon>Pseudomonadati</taxon>
        <taxon>Campylobacterota</taxon>
        <taxon>Epsilonproteobacteria</taxon>
        <taxon>Campylobacterales</taxon>
        <taxon>Arcobacteraceae</taxon>
        <taxon>Malaciobacter</taxon>
    </lineage>
</organism>
<protein>
    <recommendedName>
        <fullName evidence="6">PAS sensor-containing diguanylate cyclase</fullName>
    </recommendedName>
</protein>
<dbReference type="SMART" id="SM00267">
    <property type="entry name" value="GGDEF"/>
    <property type="match status" value="1"/>
</dbReference>